<comment type="caution">
    <text evidence="1">The sequence shown here is derived from an EMBL/GenBank/DDBJ whole genome shotgun (WGS) entry which is preliminary data.</text>
</comment>
<evidence type="ECO:0000313" key="2">
    <source>
        <dbReference type="Proteomes" id="UP000028582"/>
    </source>
</evidence>
<sequence length="65" mass="7592">MARLKVGIIAKMAYPRIKTLPASQCQTIRCSFSVVENELPVTRGHSRHPRHGCYLIQRRRDKFIR</sequence>
<evidence type="ECO:0000313" key="1">
    <source>
        <dbReference type="EMBL" id="ETO71377.1"/>
    </source>
</evidence>
<organism evidence="1 2">
    <name type="scientific">Phytophthora nicotianae P1976</name>
    <dbReference type="NCBI Taxonomy" id="1317066"/>
    <lineage>
        <taxon>Eukaryota</taxon>
        <taxon>Sar</taxon>
        <taxon>Stramenopiles</taxon>
        <taxon>Oomycota</taxon>
        <taxon>Peronosporomycetes</taxon>
        <taxon>Peronosporales</taxon>
        <taxon>Peronosporaceae</taxon>
        <taxon>Phytophthora</taxon>
    </lineage>
</organism>
<reference evidence="1 2" key="1">
    <citation type="submission" date="2013-11" db="EMBL/GenBank/DDBJ databases">
        <title>The Genome Sequence of Phytophthora parasitica P1976.</title>
        <authorList>
            <consortium name="The Broad Institute Genomics Platform"/>
            <person name="Russ C."/>
            <person name="Tyler B."/>
            <person name="Panabieres F."/>
            <person name="Shan W."/>
            <person name="Tripathy S."/>
            <person name="Grunwald N."/>
            <person name="Machado M."/>
            <person name="Johnson C.S."/>
            <person name="Walker B."/>
            <person name="Young S."/>
            <person name="Zeng Q."/>
            <person name="Gargeya S."/>
            <person name="Fitzgerald M."/>
            <person name="Haas B."/>
            <person name="Abouelleil A."/>
            <person name="Allen A.W."/>
            <person name="Alvarado L."/>
            <person name="Arachchi H.M."/>
            <person name="Berlin A.M."/>
            <person name="Chapman S.B."/>
            <person name="Gainer-Dewar J."/>
            <person name="Goldberg J."/>
            <person name="Griggs A."/>
            <person name="Gujja S."/>
            <person name="Hansen M."/>
            <person name="Howarth C."/>
            <person name="Imamovic A."/>
            <person name="Ireland A."/>
            <person name="Larimer J."/>
            <person name="McCowan C."/>
            <person name="Murphy C."/>
            <person name="Pearson M."/>
            <person name="Poon T.W."/>
            <person name="Priest M."/>
            <person name="Roberts A."/>
            <person name="Saif S."/>
            <person name="Shea T."/>
            <person name="Sisk P."/>
            <person name="Sykes S."/>
            <person name="Wortman J."/>
            <person name="Nusbaum C."/>
            <person name="Birren B."/>
        </authorList>
    </citation>
    <scope>NUCLEOTIDE SEQUENCE [LARGE SCALE GENOMIC DNA]</scope>
    <source>
        <strain evidence="1 2">P1976</strain>
    </source>
</reference>
<gene>
    <name evidence="1" type="ORF">F444_12305</name>
</gene>
<accession>A0A080ZXL6</accession>
<dbReference type="EMBL" id="ANJA01002213">
    <property type="protein sequence ID" value="ETO71377.1"/>
    <property type="molecule type" value="Genomic_DNA"/>
</dbReference>
<proteinExistence type="predicted"/>
<dbReference type="Proteomes" id="UP000028582">
    <property type="component" value="Unassembled WGS sequence"/>
</dbReference>
<protein>
    <submittedName>
        <fullName evidence="1">Uncharacterized protein</fullName>
    </submittedName>
</protein>
<dbReference type="AlphaFoldDB" id="A0A080ZXL6"/>
<name>A0A080ZXL6_PHYNI</name>